<accession>A0ABQ6Z0P7</accession>
<organism evidence="2 3">
    <name type="scientific">Candidatus Enterococcus willemsii</name>
    <dbReference type="NCBI Taxonomy" id="1857215"/>
    <lineage>
        <taxon>Bacteria</taxon>
        <taxon>Bacillati</taxon>
        <taxon>Bacillota</taxon>
        <taxon>Bacilli</taxon>
        <taxon>Lactobacillales</taxon>
        <taxon>Enterococcaceae</taxon>
        <taxon>Enterococcus</taxon>
    </lineage>
</organism>
<evidence type="ECO:0000313" key="3">
    <source>
        <dbReference type="Proteomes" id="UP000782705"/>
    </source>
</evidence>
<keyword evidence="3" id="KW-1185">Reference proteome</keyword>
<proteinExistence type="predicted"/>
<protein>
    <recommendedName>
        <fullName evidence="1">VOC domain-containing protein</fullName>
    </recommendedName>
</protein>
<feature type="domain" description="VOC" evidence="1">
    <location>
        <begin position="11"/>
        <end position="128"/>
    </location>
</feature>
<dbReference type="InterPro" id="IPR037523">
    <property type="entry name" value="VOC_core"/>
</dbReference>
<dbReference type="InterPro" id="IPR032703">
    <property type="entry name" value="CppA_C"/>
</dbReference>
<evidence type="ECO:0000259" key="1">
    <source>
        <dbReference type="PROSITE" id="PS51819"/>
    </source>
</evidence>
<comment type="caution">
    <text evidence="2">The sequence shown here is derived from an EMBL/GenBank/DDBJ whole genome shotgun (WGS) entry which is preliminary data.</text>
</comment>
<dbReference type="PROSITE" id="PS51819">
    <property type="entry name" value="VOC"/>
    <property type="match status" value="1"/>
</dbReference>
<dbReference type="Proteomes" id="UP000782705">
    <property type="component" value="Unassembled WGS sequence"/>
</dbReference>
<dbReference type="Pfam" id="PF00903">
    <property type="entry name" value="Glyoxalase"/>
    <property type="match status" value="1"/>
</dbReference>
<dbReference type="PANTHER" id="PTHR43279">
    <property type="entry name" value="CATECHOL-2,3-DIOXYGENASE"/>
    <property type="match status" value="1"/>
</dbReference>
<gene>
    <name evidence="2" type="ORF">BAU17_10270</name>
</gene>
<dbReference type="InterPro" id="IPR029068">
    <property type="entry name" value="Glyas_Bleomycin-R_OHBP_Dase"/>
</dbReference>
<dbReference type="Pfam" id="PF14507">
    <property type="entry name" value="CppA_C"/>
    <property type="match status" value="1"/>
</dbReference>
<dbReference type="SUPFAM" id="SSF54593">
    <property type="entry name" value="Glyoxalase/Bleomycin resistance protein/Dihydroxybiphenyl dioxygenase"/>
    <property type="match status" value="1"/>
</dbReference>
<sequence length="262" mass="29804">MSGFKLGKAAELATVAIRVKDRDKMIAFYRDLVGFELKGEENALAIMGTAKAKNEQLWLEESPRADDHFGQVKKMQSFTLSIPTVSELAAIYNRFKVADYPIENEAIAETITIHVIDPEENHVKFIALQANEVTTMEELAAMGNDENRYLSPEVHVRNVHLNVNDLSDEAAFLEGIVAISQDESQINEQFHVSLNESPSEAIAIDSHKIIGLEFLKFFVSEEKLLELEKLLNEQKKDFFIDKKKSILTIYDAIGVEWWFVRR</sequence>
<dbReference type="RefSeq" id="WP_161901606.1">
    <property type="nucleotide sequence ID" value="NZ_MAEL01000031.1"/>
</dbReference>
<evidence type="ECO:0000313" key="2">
    <source>
        <dbReference type="EMBL" id="KAF1304577.1"/>
    </source>
</evidence>
<dbReference type="Gene3D" id="3.10.180.10">
    <property type="entry name" value="2,3-Dihydroxybiphenyl 1,2-Dioxygenase, domain 1"/>
    <property type="match status" value="2"/>
</dbReference>
<reference evidence="2 3" key="1">
    <citation type="submission" date="2016-06" db="EMBL/GenBank/DDBJ databases">
        <title>Four novel species of enterococci isolated from chicken manure.</title>
        <authorList>
            <person name="Van Tyne D."/>
        </authorList>
    </citation>
    <scope>NUCLEOTIDE SEQUENCE [LARGE SCALE GENOMIC DNA]</scope>
    <source>
        <strain evidence="2 3">CU12B</strain>
    </source>
</reference>
<name>A0ABQ6Z0P7_9ENTE</name>
<dbReference type="EMBL" id="MAEL01000031">
    <property type="protein sequence ID" value="KAF1304577.1"/>
    <property type="molecule type" value="Genomic_DNA"/>
</dbReference>
<dbReference type="PANTHER" id="PTHR43279:SF1">
    <property type="entry name" value="CATECHOL-2,3-DIOXYGENASE"/>
    <property type="match status" value="1"/>
</dbReference>
<dbReference type="InterPro" id="IPR004360">
    <property type="entry name" value="Glyas_Fos-R_dOase_dom"/>
</dbReference>